<keyword evidence="3" id="KW-0804">Transcription</keyword>
<dbReference type="GO" id="GO:0003677">
    <property type="term" value="F:DNA binding"/>
    <property type="evidence" value="ECO:0007669"/>
    <property type="project" value="UniProtKB-KW"/>
</dbReference>
<dbReference type="InterPro" id="IPR036271">
    <property type="entry name" value="Tet_transcr_reg_TetR-rel_C_sf"/>
</dbReference>
<dbReference type="SUPFAM" id="SSF48498">
    <property type="entry name" value="Tetracyclin repressor-like, C-terminal domain"/>
    <property type="match status" value="1"/>
</dbReference>
<evidence type="ECO:0000256" key="3">
    <source>
        <dbReference type="ARBA" id="ARBA00023163"/>
    </source>
</evidence>
<dbReference type="InterPro" id="IPR050624">
    <property type="entry name" value="HTH-type_Tx_Regulator"/>
</dbReference>
<protein>
    <submittedName>
        <fullName evidence="5">Transcriptional regulator</fullName>
    </submittedName>
</protein>
<evidence type="ECO:0000256" key="1">
    <source>
        <dbReference type="ARBA" id="ARBA00023015"/>
    </source>
</evidence>
<accession>A0A1W1E807</accession>
<sequence length="220" mass="24883">MKKQDYHHGNLKEQSLKIAFDFIREHGVEELTLKVLSDATHTSRSAIYRHFKSKDALIETIITTGFEQFDTAVSPVLLQTDTPLVERFYLGGKAYIDYARNNPNLYRLLFGKKYAHIREEVIQLGDECSGFGALKKTIEEGQAKGLLKKEESFTQTVVVWSSLHGLASVIIDGFMDVESSYESYYDAMFESLLAGLVTKKISLVTSLPFVKKMIPSKENV</sequence>
<organism evidence="5">
    <name type="scientific">hydrothermal vent metagenome</name>
    <dbReference type="NCBI Taxonomy" id="652676"/>
    <lineage>
        <taxon>unclassified sequences</taxon>
        <taxon>metagenomes</taxon>
        <taxon>ecological metagenomes</taxon>
    </lineage>
</organism>
<dbReference type="InterPro" id="IPR001647">
    <property type="entry name" value="HTH_TetR"/>
</dbReference>
<dbReference type="AlphaFoldDB" id="A0A1W1E807"/>
<dbReference type="InterPro" id="IPR009057">
    <property type="entry name" value="Homeodomain-like_sf"/>
</dbReference>
<reference evidence="5" key="1">
    <citation type="submission" date="2016-10" db="EMBL/GenBank/DDBJ databases">
        <authorList>
            <person name="de Groot N.N."/>
        </authorList>
    </citation>
    <scope>NUCLEOTIDE SEQUENCE</scope>
</reference>
<dbReference type="PANTHER" id="PTHR43479">
    <property type="entry name" value="ACREF/ENVCD OPERON REPRESSOR-RELATED"/>
    <property type="match status" value="1"/>
</dbReference>
<dbReference type="SUPFAM" id="SSF46689">
    <property type="entry name" value="Homeodomain-like"/>
    <property type="match status" value="1"/>
</dbReference>
<gene>
    <name evidence="5" type="ORF">MNB_SV-4-1167</name>
</gene>
<keyword evidence="1" id="KW-0805">Transcription regulation</keyword>
<evidence type="ECO:0000256" key="2">
    <source>
        <dbReference type="ARBA" id="ARBA00023125"/>
    </source>
</evidence>
<evidence type="ECO:0000313" key="5">
    <source>
        <dbReference type="EMBL" id="SFV89987.1"/>
    </source>
</evidence>
<proteinExistence type="predicted"/>
<keyword evidence="2" id="KW-0238">DNA-binding</keyword>
<dbReference type="Pfam" id="PF00440">
    <property type="entry name" value="TetR_N"/>
    <property type="match status" value="1"/>
</dbReference>
<dbReference type="Gene3D" id="1.10.357.10">
    <property type="entry name" value="Tetracycline Repressor, domain 2"/>
    <property type="match status" value="1"/>
</dbReference>
<dbReference type="Pfam" id="PF13305">
    <property type="entry name" value="TetR_C_33"/>
    <property type="match status" value="1"/>
</dbReference>
<name>A0A1W1E807_9ZZZZ</name>
<dbReference type="PROSITE" id="PS50977">
    <property type="entry name" value="HTH_TETR_2"/>
    <property type="match status" value="1"/>
</dbReference>
<feature type="domain" description="HTH tetR-type" evidence="4">
    <location>
        <begin position="9"/>
        <end position="69"/>
    </location>
</feature>
<dbReference type="InterPro" id="IPR025996">
    <property type="entry name" value="MT1864/Rv1816-like_C"/>
</dbReference>
<dbReference type="PANTHER" id="PTHR43479:SF11">
    <property type="entry name" value="ACREF_ENVCD OPERON REPRESSOR-RELATED"/>
    <property type="match status" value="1"/>
</dbReference>
<evidence type="ECO:0000259" key="4">
    <source>
        <dbReference type="PROSITE" id="PS50977"/>
    </source>
</evidence>
<dbReference type="EMBL" id="FPIB01000007">
    <property type="protein sequence ID" value="SFV89987.1"/>
    <property type="molecule type" value="Genomic_DNA"/>
</dbReference>